<feature type="compositionally biased region" description="Low complexity" evidence="1">
    <location>
        <begin position="174"/>
        <end position="195"/>
    </location>
</feature>
<dbReference type="GO" id="GO:0015628">
    <property type="term" value="P:protein secretion by the type II secretion system"/>
    <property type="evidence" value="ECO:0007669"/>
    <property type="project" value="TreeGrafter"/>
</dbReference>
<evidence type="ECO:0000313" key="5">
    <source>
        <dbReference type="Proteomes" id="UP000424462"/>
    </source>
</evidence>
<dbReference type="GO" id="GO:0003677">
    <property type="term" value="F:DNA binding"/>
    <property type="evidence" value="ECO:0007669"/>
    <property type="project" value="InterPro"/>
</dbReference>
<evidence type="ECO:0000256" key="1">
    <source>
        <dbReference type="SAM" id="MobiDB-lite"/>
    </source>
</evidence>
<organism evidence="4 5">
    <name type="scientific">Corynebacterium occultum</name>
    <dbReference type="NCBI Taxonomy" id="2675219"/>
    <lineage>
        <taxon>Bacteria</taxon>
        <taxon>Bacillati</taxon>
        <taxon>Actinomycetota</taxon>
        <taxon>Actinomycetes</taxon>
        <taxon>Mycobacteriales</taxon>
        <taxon>Corynebacteriaceae</taxon>
        <taxon>Corynebacterium</taxon>
    </lineage>
</organism>
<gene>
    <name evidence="4" type="primary">comEA</name>
    <name evidence="4" type="ORF">COCCU_10520</name>
</gene>
<feature type="region of interest" description="Disordered" evidence="1">
    <location>
        <begin position="85"/>
        <end position="106"/>
    </location>
</feature>
<dbReference type="Pfam" id="PF12836">
    <property type="entry name" value="HHH_3"/>
    <property type="match status" value="1"/>
</dbReference>
<sequence length="273" mass="28093">MDRLREFTRPTGEEELMNVDYPTPRLRVGVKEAAALAVLLLLALFSWLGIRGMNPEPHTPTPAAIGSQLESPAADDALASSLSEDLGEQGMPTTGPADMTGSPAPQQEADVVVSVVGEVLHPGLVTLAPGARVADALAIAVPREEAQLQSLNLAQKLNDGEQVHVSTHLPEAPGPGIAGASSPPGASSNGAVSGVIGTGHDNDLPDKEAAGKVSLNTADAAELMTLSGVGEKTAAAILAHRETIGGFHTIEQLQEVKGIGPAKFEAIREQITL</sequence>
<dbReference type="InterPro" id="IPR003583">
    <property type="entry name" value="Hlx-hairpin-Hlx_DNA-bd_motif"/>
</dbReference>
<dbReference type="NCBIfam" id="TIGR00426">
    <property type="entry name" value="competence protein ComEA helix-hairpin-helix repeat region"/>
    <property type="match status" value="1"/>
</dbReference>
<keyword evidence="2" id="KW-0812">Transmembrane</keyword>
<keyword evidence="2" id="KW-0472">Membrane</keyword>
<dbReference type="EMBL" id="CP046455">
    <property type="protein sequence ID" value="QGU08023.1"/>
    <property type="molecule type" value="Genomic_DNA"/>
</dbReference>
<protein>
    <submittedName>
        <fullName evidence="4">ComE operon protein 1</fullName>
    </submittedName>
</protein>
<evidence type="ECO:0000313" key="4">
    <source>
        <dbReference type="EMBL" id="QGU08023.1"/>
    </source>
</evidence>
<dbReference type="InterPro" id="IPR019554">
    <property type="entry name" value="Soluble_ligand-bd"/>
</dbReference>
<keyword evidence="5" id="KW-1185">Reference proteome</keyword>
<dbReference type="Proteomes" id="UP000424462">
    <property type="component" value="Chromosome"/>
</dbReference>
<keyword evidence="2" id="KW-1133">Transmembrane helix</keyword>
<dbReference type="Gene3D" id="1.10.150.320">
    <property type="entry name" value="Photosystem II 12 kDa extrinsic protein"/>
    <property type="match status" value="1"/>
</dbReference>
<evidence type="ECO:0000256" key="2">
    <source>
        <dbReference type="SAM" id="Phobius"/>
    </source>
</evidence>
<feature type="transmembrane region" description="Helical" evidence="2">
    <location>
        <begin position="33"/>
        <end position="50"/>
    </location>
</feature>
<dbReference type="InterPro" id="IPR051675">
    <property type="entry name" value="Endo/Exo/Phosphatase_dom_1"/>
</dbReference>
<feature type="domain" description="Helix-hairpin-helix DNA-binding motif class 1" evidence="3">
    <location>
        <begin position="221"/>
        <end position="240"/>
    </location>
</feature>
<dbReference type="Pfam" id="PF10531">
    <property type="entry name" value="SLBB"/>
    <property type="match status" value="1"/>
</dbReference>
<reference evidence="4 5" key="1">
    <citation type="submission" date="2019-11" db="EMBL/GenBank/DDBJ databases">
        <title>Complete genome sequence of Corynebacterium kalinowskii 1959, a novel Corynebacterium species isolated from soil of a small paddock in Vilsendorf, Germany.</title>
        <authorList>
            <person name="Schaffert L."/>
            <person name="Ruwe M."/>
            <person name="Milse J."/>
            <person name="Hanuschka K."/>
            <person name="Ortseifen V."/>
            <person name="Droste J."/>
            <person name="Brandt D."/>
            <person name="Schlueter L."/>
            <person name="Kutter Y."/>
            <person name="Vinke S."/>
            <person name="Viehoefer P."/>
            <person name="Jacob L."/>
            <person name="Luebke N.-C."/>
            <person name="Schulte-Berndt E."/>
            <person name="Hain C."/>
            <person name="Linder M."/>
            <person name="Schmidt P."/>
            <person name="Wollenschlaeger L."/>
            <person name="Luttermann T."/>
            <person name="Thieme E."/>
            <person name="Hassa J."/>
            <person name="Haak M."/>
            <person name="Wittchen M."/>
            <person name="Mentz A."/>
            <person name="Persicke M."/>
            <person name="Busche T."/>
            <person name="Ruckert C."/>
        </authorList>
    </citation>
    <scope>NUCLEOTIDE SEQUENCE [LARGE SCALE GENOMIC DNA]</scope>
    <source>
        <strain evidence="4 5">2039</strain>
    </source>
</reference>
<dbReference type="InterPro" id="IPR004509">
    <property type="entry name" value="Competence_ComEA_HhH"/>
</dbReference>
<feature type="domain" description="Helix-hairpin-helix DNA-binding motif class 1" evidence="3">
    <location>
        <begin position="251"/>
        <end position="270"/>
    </location>
</feature>
<dbReference type="SUPFAM" id="SSF47781">
    <property type="entry name" value="RuvA domain 2-like"/>
    <property type="match status" value="1"/>
</dbReference>
<accession>A0A6B8VV63</accession>
<dbReference type="KEGG" id="cok:COCCU_10520"/>
<dbReference type="GO" id="GO:0015627">
    <property type="term" value="C:type II protein secretion system complex"/>
    <property type="evidence" value="ECO:0007669"/>
    <property type="project" value="TreeGrafter"/>
</dbReference>
<evidence type="ECO:0000259" key="3">
    <source>
        <dbReference type="SMART" id="SM00278"/>
    </source>
</evidence>
<dbReference type="SMART" id="SM00278">
    <property type="entry name" value="HhH1"/>
    <property type="match status" value="2"/>
</dbReference>
<name>A0A6B8VV63_9CORY</name>
<dbReference type="PANTHER" id="PTHR21180:SF32">
    <property type="entry name" value="ENDONUCLEASE_EXONUCLEASE_PHOSPHATASE FAMILY DOMAIN-CONTAINING PROTEIN 1"/>
    <property type="match status" value="1"/>
</dbReference>
<dbReference type="GO" id="GO:0006281">
    <property type="term" value="P:DNA repair"/>
    <property type="evidence" value="ECO:0007669"/>
    <property type="project" value="InterPro"/>
</dbReference>
<dbReference type="InterPro" id="IPR010994">
    <property type="entry name" value="RuvA_2-like"/>
</dbReference>
<dbReference type="PANTHER" id="PTHR21180">
    <property type="entry name" value="ENDONUCLEASE/EXONUCLEASE/PHOSPHATASE FAMILY DOMAIN-CONTAINING PROTEIN 1"/>
    <property type="match status" value="1"/>
</dbReference>
<proteinExistence type="predicted"/>
<dbReference type="AlphaFoldDB" id="A0A6B8VV63"/>
<feature type="region of interest" description="Disordered" evidence="1">
    <location>
        <begin position="174"/>
        <end position="208"/>
    </location>
</feature>